<evidence type="ECO:0000313" key="3">
    <source>
        <dbReference type="Proteomes" id="UP001239085"/>
    </source>
</evidence>
<feature type="domain" description="N-acetyltransferase" evidence="1">
    <location>
        <begin position="130"/>
        <end position="269"/>
    </location>
</feature>
<gene>
    <name evidence="2" type="ORF">QFZ46_000069</name>
</gene>
<dbReference type="InterPro" id="IPR000182">
    <property type="entry name" value="GNAT_dom"/>
</dbReference>
<keyword evidence="3" id="KW-1185">Reference proteome</keyword>
<name>A0ABU0P3J7_9MICO</name>
<dbReference type="InterPro" id="IPR016181">
    <property type="entry name" value="Acyl_CoA_acyltransferase"/>
</dbReference>
<dbReference type="SUPFAM" id="SSF55729">
    <property type="entry name" value="Acyl-CoA N-acyltransferases (Nat)"/>
    <property type="match status" value="1"/>
</dbReference>
<evidence type="ECO:0000313" key="2">
    <source>
        <dbReference type="EMBL" id="MDQ0641909.1"/>
    </source>
</evidence>
<reference evidence="2 3" key="1">
    <citation type="submission" date="2023-07" db="EMBL/GenBank/DDBJ databases">
        <title>Comparative genomics of wheat-associated soil bacteria to identify genetic determinants of phenazine resistance.</title>
        <authorList>
            <person name="Mouncey N."/>
        </authorList>
    </citation>
    <scope>NUCLEOTIDE SEQUENCE [LARGE SCALE GENOMIC DNA]</scope>
    <source>
        <strain evidence="2 3">W2I7</strain>
    </source>
</reference>
<sequence length="269" mass="29491">MPRLEPVHHTFLNAYDSQLRTSSEMLRVSSIGRHGSLWFAVFPGGHGFVTYESLEGADADEISELVDAALAHFGARSDVTDVEWKTRAHDVAPGLHEILVSRGFVPEEPESIMIGEAALLAQEVRVPAGVEIRQVRDEAEILAMEEMLGGVFADQGWRTRAEATLAEWSAGSDTGLWIALVDDDIVSAGRLEPVADTDFAGLWGGATLPHWRGRGIYRALTARRARSALLQGKRFLNADCTEFSRPILERSGLIKVSTTTPYLRPQPST</sequence>
<accession>A0ABU0P3J7</accession>
<dbReference type="EMBL" id="JAUSXK010000001">
    <property type="protein sequence ID" value="MDQ0641909.1"/>
    <property type="molecule type" value="Genomic_DNA"/>
</dbReference>
<dbReference type="PROSITE" id="PS51186">
    <property type="entry name" value="GNAT"/>
    <property type="match status" value="1"/>
</dbReference>
<protein>
    <submittedName>
        <fullName evidence="2">GNAT superfamily N-acetyltransferase</fullName>
    </submittedName>
</protein>
<proteinExistence type="predicted"/>
<dbReference type="Gene3D" id="3.40.630.30">
    <property type="match status" value="1"/>
</dbReference>
<dbReference type="Proteomes" id="UP001239085">
    <property type="component" value="Unassembled WGS sequence"/>
</dbReference>
<comment type="caution">
    <text evidence="2">The sequence shown here is derived from an EMBL/GenBank/DDBJ whole genome shotgun (WGS) entry which is preliminary data.</text>
</comment>
<organism evidence="2 3">
    <name type="scientific">Microbacterium murale</name>
    <dbReference type="NCBI Taxonomy" id="1081040"/>
    <lineage>
        <taxon>Bacteria</taxon>
        <taxon>Bacillati</taxon>
        <taxon>Actinomycetota</taxon>
        <taxon>Actinomycetes</taxon>
        <taxon>Micrococcales</taxon>
        <taxon>Microbacteriaceae</taxon>
        <taxon>Microbacterium</taxon>
    </lineage>
</organism>
<dbReference type="Pfam" id="PF00583">
    <property type="entry name" value="Acetyltransf_1"/>
    <property type="match status" value="1"/>
</dbReference>
<evidence type="ECO:0000259" key="1">
    <source>
        <dbReference type="PROSITE" id="PS51186"/>
    </source>
</evidence>